<feature type="domain" description="M23ase beta-sheet core" evidence="2">
    <location>
        <begin position="75"/>
        <end position="149"/>
    </location>
</feature>
<feature type="domain" description="M23ase beta-sheet core" evidence="2">
    <location>
        <begin position="290"/>
        <end position="384"/>
    </location>
</feature>
<organism evidence="3 4">
    <name type="scientific">Hoylesella loescheii DSM 19665 = JCM 12249 = ATCC 15930</name>
    <dbReference type="NCBI Taxonomy" id="1122985"/>
    <lineage>
        <taxon>Bacteria</taxon>
        <taxon>Pseudomonadati</taxon>
        <taxon>Bacteroidota</taxon>
        <taxon>Bacteroidia</taxon>
        <taxon>Bacteroidales</taxon>
        <taxon>Prevotellaceae</taxon>
        <taxon>Hoylesella</taxon>
    </lineage>
</organism>
<dbReference type="Gene3D" id="2.70.70.10">
    <property type="entry name" value="Glucose Permease (Domain IIA)"/>
    <property type="match status" value="2"/>
</dbReference>
<feature type="compositionally biased region" description="Basic and acidic residues" evidence="1">
    <location>
        <begin position="207"/>
        <end position="247"/>
    </location>
</feature>
<accession>A0A069QKZ4</accession>
<dbReference type="EMBL" id="JNGW01000048">
    <property type="protein sequence ID" value="KDR52674.1"/>
    <property type="molecule type" value="Genomic_DNA"/>
</dbReference>
<dbReference type="PANTHER" id="PTHR21666:SF270">
    <property type="entry name" value="MUREIN HYDROLASE ACTIVATOR ENVC"/>
    <property type="match status" value="1"/>
</dbReference>
<reference evidence="3 4" key="1">
    <citation type="submission" date="2013-08" db="EMBL/GenBank/DDBJ databases">
        <authorList>
            <person name="Weinstock G."/>
            <person name="Sodergren E."/>
            <person name="Wylie T."/>
            <person name="Fulton L."/>
            <person name="Fulton R."/>
            <person name="Fronick C."/>
            <person name="O'Laughlin M."/>
            <person name="Godfrey J."/>
            <person name="Miner T."/>
            <person name="Herter B."/>
            <person name="Appelbaum E."/>
            <person name="Cordes M."/>
            <person name="Lek S."/>
            <person name="Wollam A."/>
            <person name="Pepin K.H."/>
            <person name="Palsikar V.B."/>
            <person name="Mitreva M."/>
            <person name="Wilson R.K."/>
        </authorList>
    </citation>
    <scope>NUCLEOTIDE SEQUENCE [LARGE SCALE GENOMIC DNA]</scope>
    <source>
        <strain evidence="3 4">ATCC 15930</strain>
    </source>
</reference>
<dbReference type="InterPro" id="IPR011055">
    <property type="entry name" value="Dup_hybrid_motif"/>
</dbReference>
<evidence type="ECO:0000259" key="2">
    <source>
        <dbReference type="Pfam" id="PF01551"/>
    </source>
</evidence>
<evidence type="ECO:0000256" key="1">
    <source>
        <dbReference type="SAM" id="MobiDB-lite"/>
    </source>
</evidence>
<dbReference type="eggNOG" id="COG0739">
    <property type="taxonomic scope" value="Bacteria"/>
</dbReference>
<comment type="caution">
    <text evidence="3">The sequence shown here is derived from an EMBL/GenBank/DDBJ whole genome shotgun (WGS) entry which is preliminary data.</text>
</comment>
<dbReference type="HOGENOM" id="CLU_062008_0_0_10"/>
<dbReference type="SUPFAM" id="SSF51261">
    <property type="entry name" value="Duplicated hybrid motif"/>
    <property type="match status" value="2"/>
</dbReference>
<dbReference type="InterPro" id="IPR050570">
    <property type="entry name" value="Cell_wall_metabolism_enzyme"/>
</dbReference>
<dbReference type="Proteomes" id="UP000027442">
    <property type="component" value="Unassembled WGS sequence"/>
</dbReference>
<proteinExistence type="predicted"/>
<name>A0A069QKZ4_HOYLO</name>
<dbReference type="InterPro" id="IPR016047">
    <property type="entry name" value="M23ase_b-sheet_dom"/>
</dbReference>
<dbReference type="RefSeq" id="WP_018966947.1">
    <property type="nucleotide sequence ID" value="NZ_KB899212.1"/>
</dbReference>
<evidence type="ECO:0000313" key="4">
    <source>
        <dbReference type="Proteomes" id="UP000027442"/>
    </source>
</evidence>
<gene>
    <name evidence="3" type="ORF">HMPREF1991_01252</name>
</gene>
<dbReference type="CDD" id="cd12797">
    <property type="entry name" value="M23_peptidase"/>
    <property type="match status" value="2"/>
</dbReference>
<dbReference type="AlphaFoldDB" id="A0A069QKZ4"/>
<feature type="region of interest" description="Disordered" evidence="1">
    <location>
        <begin position="207"/>
        <end position="260"/>
    </location>
</feature>
<dbReference type="GO" id="GO:0004222">
    <property type="term" value="F:metalloendopeptidase activity"/>
    <property type="evidence" value="ECO:0007669"/>
    <property type="project" value="TreeGrafter"/>
</dbReference>
<protein>
    <submittedName>
        <fullName evidence="3">Peptidase, M23 family</fullName>
    </submittedName>
</protein>
<dbReference type="PANTHER" id="PTHR21666">
    <property type="entry name" value="PEPTIDASE-RELATED"/>
    <property type="match status" value="1"/>
</dbReference>
<evidence type="ECO:0000313" key="3">
    <source>
        <dbReference type="EMBL" id="KDR52674.1"/>
    </source>
</evidence>
<dbReference type="Pfam" id="PF01551">
    <property type="entry name" value="Peptidase_M23"/>
    <property type="match status" value="2"/>
</dbReference>
<dbReference type="PATRIC" id="fig|1122985.7.peg.1299"/>
<sequence length="414" mass="45810">MKQLTTLLLALIFIAGKPADDHFTAAEMQQISIATPGLFDKGDVFYIDLTAIGHKNFAFPLPVGKSKAIGGDVLEITTQKGDAVKAMLPGRVRLARKNKQWGNVVVIRHDNGLETVYAHNAQNLVKPNQMVEAGQSIAIVGTKSGKGRMALLTMVNGGRINPLTIIDIYGQKLHKTVLRFEKKGHRVLVRQATEKDLEEKLLAEKKAKDDEKKARKEEEKAKKEEAKRLKEEEKMLADEKKANEKTLLKPQKSGKNNSGNKLVLADFSHKEWAYPLPGSHVISPYGGRRRHSGVDVKTRPNDKILAAFSGIVTRSGPYFGYGNCIVIRHDNGLETLYSHQSRNLVKVGQAVKAGDVIGLTGRTGRATTEHLHFEVSFKGRRIDPALVFNHASKTLHQHTLVHASGIVRVDKSKR</sequence>
<keyword evidence="4" id="KW-1185">Reference proteome</keyword>